<keyword evidence="1" id="KW-0597">Phosphoprotein</keyword>
<evidence type="ECO:0000313" key="4">
    <source>
        <dbReference type="Proteomes" id="UP000307602"/>
    </source>
</evidence>
<dbReference type="Gene3D" id="3.40.50.2300">
    <property type="match status" value="1"/>
</dbReference>
<dbReference type="PROSITE" id="PS50110">
    <property type="entry name" value="RESPONSE_REGULATORY"/>
    <property type="match status" value="1"/>
</dbReference>
<dbReference type="RefSeq" id="WP_135877294.1">
    <property type="nucleotide sequence ID" value="NZ_SRSO01000014.1"/>
</dbReference>
<keyword evidence="4" id="KW-1185">Reference proteome</keyword>
<evidence type="ECO:0000313" key="3">
    <source>
        <dbReference type="EMBL" id="TGV02317.1"/>
    </source>
</evidence>
<dbReference type="SMART" id="SM00448">
    <property type="entry name" value="REC"/>
    <property type="match status" value="1"/>
</dbReference>
<reference evidence="3 4" key="1">
    <citation type="submission" date="2019-04" db="EMBL/GenBank/DDBJ databases">
        <authorList>
            <person name="Liu A."/>
        </authorList>
    </citation>
    <scope>NUCLEOTIDE SEQUENCE [LARGE SCALE GENOMIC DNA]</scope>
    <source>
        <strain evidence="3 4">RZ03</strain>
    </source>
</reference>
<feature type="domain" description="Response regulatory" evidence="2">
    <location>
        <begin position="8"/>
        <end position="137"/>
    </location>
</feature>
<dbReference type="InterPro" id="IPR052893">
    <property type="entry name" value="TCS_response_regulator"/>
</dbReference>
<dbReference type="SUPFAM" id="SSF52172">
    <property type="entry name" value="CheY-like"/>
    <property type="match status" value="1"/>
</dbReference>
<comment type="caution">
    <text evidence="3">The sequence shown here is derived from an EMBL/GenBank/DDBJ whole genome shotgun (WGS) entry which is preliminary data.</text>
</comment>
<dbReference type="Pfam" id="PF00072">
    <property type="entry name" value="Response_reg"/>
    <property type="match status" value="1"/>
</dbReference>
<protein>
    <submittedName>
        <fullName evidence="3">Response regulator</fullName>
    </submittedName>
</protein>
<feature type="modified residue" description="4-aspartylphosphate" evidence="1">
    <location>
        <position position="67"/>
    </location>
</feature>
<evidence type="ECO:0000259" key="2">
    <source>
        <dbReference type="PROSITE" id="PS50110"/>
    </source>
</evidence>
<dbReference type="EMBL" id="SRSO01000014">
    <property type="protein sequence ID" value="TGV02317.1"/>
    <property type="molecule type" value="Genomic_DNA"/>
</dbReference>
<dbReference type="OrthoDB" id="673128at2"/>
<dbReference type="Proteomes" id="UP000307602">
    <property type="component" value="Unassembled WGS sequence"/>
</dbReference>
<organism evidence="3 4">
    <name type="scientific">Flavivirga rizhaonensis</name>
    <dbReference type="NCBI Taxonomy" id="2559571"/>
    <lineage>
        <taxon>Bacteria</taxon>
        <taxon>Pseudomonadati</taxon>
        <taxon>Bacteroidota</taxon>
        <taxon>Flavobacteriia</taxon>
        <taxon>Flavobacteriales</taxon>
        <taxon>Flavobacteriaceae</taxon>
        <taxon>Flavivirga</taxon>
    </lineage>
</organism>
<proteinExistence type="predicted"/>
<accession>A0A4S1DW28</accession>
<dbReference type="InterPro" id="IPR011006">
    <property type="entry name" value="CheY-like_superfamily"/>
</dbReference>
<dbReference type="GO" id="GO:0000160">
    <property type="term" value="P:phosphorelay signal transduction system"/>
    <property type="evidence" value="ECO:0007669"/>
    <property type="project" value="InterPro"/>
</dbReference>
<name>A0A4S1DW28_9FLAO</name>
<dbReference type="InterPro" id="IPR001789">
    <property type="entry name" value="Sig_transdc_resp-reg_receiver"/>
</dbReference>
<evidence type="ECO:0000256" key="1">
    <source>
        <dbReference type="PROSITE-ProRule" id="PRU00169"/>
    </source>
</evidence>
<dbReference type="AlphaFoldDB" id="A0A4S1DW28"/>
<sequence>MNNKLIELACIIDDDDIYINLVKRVIETKKLCENLITFKNGKQSIDYFEALLQNLDNNKIPDIIFIDLNMPVMDGWEFIEQFTKIKNRFNKLITLYIVSSSINPVDIDRAKSLNSVKDYLVKPIVINELENIFNVNESV</sequence>
<dbReference type="PANTHER" id="PTHR44520:SF2">
    <property type="entry name" value="RESPONSE REGULATOR RCP1"/>
    <property type="match status" value="1"/>
</dbReference>
<dbReference type="PANTHER" id="PTHR44520">
    <property type="entry name" value="RESPONSE REGULATOR RCP1-RELATED"/>
    <property type="match status" value="1"/>
</dbReference>
<gene>
    <name evidence="3" type="ORF">EM932_11265</name>
</gene>